<dbReference type="GO" id="GO:0003677">
    <property type="term" value="F:DNA binding"/>
    <property type="evidence" value="ECO:0007669"/>
    <property type="project" value="InterPro"/>
</dbReference>
<proteinExistence type="predicted"/>
<evidence type="ECO:0000313" key="1">
    <source>
        <dbReference type="EMBL" id="RSK77092.1"/>
    </source>
</evidence>
<evidence type="ECO:0000313" key="3">
    <source>
        <dbReference type="Proteomes" id="UP000270216"/>
    </source>
</evidence>
<gene>
    <name evidence="1" type="ORF">EJE83_19465</name>
    <name evidence="2" type="ORF">PAP18089_05085</name>
</gene>
<organism evidence="2 4">
    <name type="scientific">Pandoraea apista</name>
    <dbReference type="NCBI Taxonomy" id="93218"/>
    <lineage>
        <taxon>Bacteria</taxon>
        <taxon>Pseudomonadati</taxon>
        <taxon>Pseudomonadota</taxon>
        <taxon>Betaproteobacteria</taxon>
        <taxon>Burkholderiales</taxon>
        <taxon>Burkholderiaceae</taxon>
        <taxon>Pandoraea</taxon>
    </lineage>
</organism>
<dbReference type="Pfam" id="PF15943">
    <property type="entry name" value="YdaS_toxin"/>
    <property type="match status" value="1"/>
</dbReference>
<accession>A0A5E5PCS4</accession>
<dbReference type="Gene3D" id="1.10.260.40">
    <property type="entry name" value="lambda repressor-like DNA-binding domains"/>
    <property type="match status" value="1"/>
</dbReference>
<sequence length="107" mass="11950">MTIETKTPLQVLELAVSHFASQAAFARAIGRRPQEVWNWLKRDKRAPIDACPFIEKACADHIVTCESLRPDYAGWAVARLIWHEGGRFGVSRNAEIELAGGATEDMQ</sequence>
<dbReference type="InterPro" id="IPR031856">
    <property type="entry name" value="YdaS_toxin-like"/>
</dbReference>
<dbReference type="EMBL" id="CABPSX010000015">
    <property type="protein sequence ID" value="VVG74073.1"/>
    <property type="molecule type" value="Genomic_DNA"/>
</dbReference>
<dbReference type="SUPFAM" id="SSF47413">
    <property type="entry name" value="lambda repressor-like DNA-binding domains"/>
    <property type="match status" value="1"/>
</dbReference>
<dbReference type="OrthoDB" id="6446140at2"/>
<keyword evidence="3" id="KW-1185">Reference proteome</keyword>
<dbReference type="InterPro" id="IPR010982">
    <property type="entry name" value="Lambda_DNA-bd_dom_sf"/>
</dbReference>
<protein>
    <submittedName>
        <fullName evidence="2">Cro/Cl family transcriptional regulator</fullName>
    </submittedName>
</protein>
<reference evidence="2 4" key="2">
    <citation type="submission" date="2019-08" db="EMBL/GenBank/DDBJ databases">
        <authorList>
            <person name="Peeters C."/>
        </authorList>
    </citation>
    <scope>NUCLEOTIDE SEQUENCE [LARGE SCALE GENOMIC DNA]</scope>
    <source>
        <strain evidence="2 4">LMG 18089</strain>
    </source>
</reference>
<dbReference type="Proteomes" id="UP000364291">
    <property type="component" value="Unassembled WGS sequence"/>
</dbReference>
<dbReference type="Proteomes" id="UP000270216">
    <property type="component" value="Unassembled WGS sequence"/>
</dbReference>
<evidence type="ECO:0000313" key="2">
    <source>
        <dbReference type="EMBL" id="VVG74073.1"/>
    </source>
</evidence>
<evidence type="ECO:0000313" key="4">
    <source>
        <dbReference type="Proteomes" id="UP000364291"/>
    </source>
</evidence>
<dbReference type="AlphaFoldDB" id="A0A5E5PCS4"/>
<name>A0A5E5PCS4_9BURK</name>
<dbReference type="RefSeq" id="WP_094068533.1">
    <property type="nucleotide sequence ID" value="NZ_CABPSX010000015.1"/>
</dbReference>
<reference evidence="1 3" key="1">
    <citation type="submission" date="2018-12" db="EMBL/GenBank/DDBJ databases">
        <title>Whole genome sequence of a Pandoraea apista isolate from a patient with cystic fibrosis.</title>
        <authorList>
            <person name="Kenna D.T."/>
            <person name="Turton J.F."/>
        </authorList>
    </citation>
    <scope>NUCLEOTIDE SEQUENCE [LARGE SCALE GENOMIC DNA]</scope>
    <source>
        <strain evidence="1 3">Pa13324</strain>
    </source>
</reference>
<dbReference type="EMBL" id="RWHX01000042">
    <property type="protein sequence ID" value="RSK77092.1"/>
    <property type="molecule type" value="Genomic_DNA"/>
</dbReference>